<reference evidence="2" key="1">
    <citation type="journal article" date="2019" name="Sci. Rep.">
        <title>Draft genome of Tanacetum cinerariifolium, the natural source of mosquito coil.</title>
        <authorList>
            <person name="Yamashiro T."/>
            <person name="Shiraishi A."/>
            <person name="Satake H."/>
            <person name="Nakayama K."/>
        </authorList>
    </citation>
    <scope>NUCLEOTIDE SEQUENCE</scope>
</reference>
<gene>
    <name evidence="2" type="ORF">Tci_061654</name>
</gene>
<name>A0A6L2NU80_TANCI</name>
<proteinExistence type="predicted"/>
<accession>A0A6L2NU80</accession>
<evidence type="ECO:0000313" key="2">
    <source>
        <dbReference type="EMBL" id="GEU89676.1"/>
    </source>
</evidence>
<comment type="caution">
    <text evidence="2">The sequence shown here is derived from an EMBL/GenBank/DDBJ whole genome shotgun (WGS) entry which is preliminary data.</text>
</comment>
<feature type="region of interest" description="Disordered" evidence="1">
    <location>
        <begin position="199"/>
        <end position="223"/>
    </location>
</feature>
<dbReference type="AlphaFoldDB" id="A0A6L2NU80"/>
<dbReference type="EMBL" id="BKCJ010010013">
    <property type="protein sequence ID" value="GEU89676.1"/>
    <property type="molecule type" value="Genomic_DNA"/>
</dbReference>
<sequence length="223" mass="24815">MDLEFSQNNAVAKFPLLKQGDYKMWKLRIEQYFQVQYYALWDVIENGNSFKLVPQTTANADGTSTSTIPGRVTTEEKAQKKNDVKARSMLLMALPNEHLLTFSQYKDAKTLFEAIQARFNDLDTMSIDDLCNNFKIVEQEVKRTVTSSSSSRSQNMAFLSSPGSTNEVDTTNIQFSIVGTTRVLGFLWERVGKVVGSVGNGGKVERKQGRGLTGDGGKTGCEQ</sequence>
<protein>
    <submittedName>
        <fullName evidence="2">Ribonuclease H-like domain-containing protein</fullName>
    </submittedName>
</protein>
<organism evidence="2">
    <name type="scientific">Tanacetum cinerariifolium</name>
    <name type="common">Dalmatian daisy</name>
    <name type="synonym">Chrysanthemum cinerariifolium</name>
    <dbReference type="NCBI Taxonomy" id="118510"/>
    <lineage>
        <taxon>Eukaryota</taxon>
        <taxon>Viridiplantae</taxon>
        <taxon>Streptophyta</taxon>
        <taxon>Embryophyta</taxon>
        <taxon>Tracheophyta</taxon>
        <taxon>Spermatophyta</taxon>
        <taxon>Magnoliopsida</taxon>
        <taxon>eudicotyledons</taxon>
        <taxon>Gunneridae</taxon>
        <taxon>Pentapetalae</taxon>
        <taxon>asterids</taxon>
        <taxon>campanulids</taxon>
        <taxon>Asterales</taxon>
        <taxon>Asteraceae</taxon>
        <taxon>Asteroideae</taxon>
        <taxon>Anthemideae</taxon>
        <taxon>Anthemidinae</taxon>
        <taxon>Tanacetum</taxon>
    </lineage>
</organism>
<feature type="compositionally biased region" description="Gly residues" evidence="1">
    <location>
        <begin position="211"/>
        <end position="223"/>
    </location>
</feature>
<evidence type="ECO:0000256" key="1">
    <source>
        <dbReference type="SAM" id="MobiDB-lite"/>
    </source>
</evidence>